<dbReference type="EC" id="2.3.1.109" evidence="5"/>
<sequence>MMLFRNAKEEDIEAIYQLALKSGVGITTLSKDINVLKRRLKSSNEAINKEIKYPRDACYFFVLVDIKNNEIVGTAAIESAIGNNVPFYSYKILNRTRICHTLNIRADYEVLSLVNDKQGSSEICTLYLDPRYRHSSNGLLLSRSRFLFIAQFRSRFPTHIIAEMRGVSNEKGQSPFWNAVGRHFFHMPFAQADHLTMATDKQFIADLMPRNPLYVKLLPPKVQKIIGKPHETTAPAMNILMQEGFKYENYVDIFDAGPTLEASIDNVYTVANNRLLEVKSIIDDVSSKRYIISNTAINFRATVSQALINSEQNACILSKDAAEILQVRCGDSVRVIPLKIAETFQLD</sequence>
<evidence type="ECO:0000256" key="2">
    <source>
        <dbReference type="ARBA" id="ARBA00022679"/>
    </source>
</evidence>
<dbReference type="Pfam" id="PF04958">
    <property type="entry name" value="AstA"/>
    <property type="match status" value="1"/>
</dbReference>
<dbReference type="Proteomes" id="UP000054859">
    <property type="component" value="Unassembled WGS sequence"/>
</dbReference>
<evidence type="ECO:0000313" key="5">
    <source>
        <dbReference type="EMBL" id="VEH86288.1"/>
    </source>
</evidence>
<dbReference type="InterPro" id="IPR007041">
    <property type="entry name" value="Arg_succinylTrfase_AstA/AruG"/>
</dbReference>
<dbReference type="EMBL" id="LNKA01000001">
    <property type="protein sequence ID" value="KTC65964.1"/>
    <property type="molecule type" value="Genomic_DNA"/>
</dbReference>
<evidence type="ECO:0000313" key="6">
    <source>
        <dbReference type="Proteomes" id="UP000054859"/>
    </source>
</evidence>
<dbReference type="InterPro" id="IPR016181">
    <property type="entry name" value="Acyl_CoA_acyltransferase"/>
</dbReference>
<keyword evidence="6" id="KW-1185">Reference proteome</keyword>
<dbReference type="GO" id="GO:0006527">
    <property type="term" value="P:L-arginine catabolic process"/>
    <property type="evidence" value="ECO:0007669"/>
    <property type="project" value="InterPro"/>
</dbReference>
<evidence type="ECO:0000313" key="4">
    <source>
        <dbReference type="EMBL" id="KTC65964.1"/>
    </source>
</evidence>
<dbReference type="Gene3D" id="3.40.630.30">
    <property type="match status" value="1"/>
</dbReference>
<reference evidence="5 7" key="2">
    <citation type="submission" date="2018-12" db="EMBL/GenBank/DDBJ databases">
        <authorList>
            <consortium name="Pathogen Informatics"/>
        </authorList>
    </citation>
    <scope>NUCLEOTIDE SEQUENCE [LARGE SCALE GENOMIC DNA]</scope>
    <source>
        <strain evidence="5 7">NCTC12735</strain>
        <plasmid evidence="7">29</plasmid>
    </source>
</reference>
<organism evidence="4 6">
    <name type="scientific">Legionella adelaidensis</name>
    <dbReference type="NCBI Taxonomy" id="45056"/>
    <lineage>
        <taxon>Bacteria</taxon>
        <taxon>Pseudomonadati</taxon>
        <taxon>Pseudomonadota</taxon>
        <taxon>Gammaproteobacteria</taxon>
        <taxon>Legionellales</taxon>
        <taxon>Legionellaceae</taxon>
        <taxon>Legionella</taxon>
    </lineage>
</organism>
<keyword evidence="5" id="KW-0614">Plasmid</keyword>
<proteinExistence type="predicted"/>
<dbReference type="GO" id="GO:0008791">
    <property type="term" value="F:arginine N-succinyltransferase activity"/>
    <property type="evidence" value="ECO:0007669"/>
    <property type="project" value="UniProtKB-EC"/>
</dbReference>
<geneLocation type="plasmid" evidence="5 7">
    <name>29</name>
</geneLocation>
<keyword evidence="3 5" id="KW-0012">Acyltransferase</keyword>
<evidence type="ECO:0000256" key="1">
    <source>
        <dbReference type="ARBA" id="ARBA00022503"/>
    </source>
</evidence>
<gene>
    <name evidence="4" type="primary">astA</name>
    <name evidence="4" type="ORF">Lade_0622</name>
    <name evidence="5" type="ORF">NCTC12735_01937</name>
</gene>
<accession>A0A0W0R4K2</accession>
<dbReference type="Proteomes" id="UP000281170">
    <property type="component" value="Plasmid 29"/>
</dbReference>
<name>A0A0W0R4K2_9GAMM</name>
<dbReference type="NCBIfam" id="TIGR03243">
    <property type="entry name" value="arg_catab_AOST"/>
    <property type="match status" value="1"/>
</dbReference>
<dbReference type="SUPFAM" id="SSF55729">
    <property type="entry name" value="Acyl-CoA N-acyltransferases (Nat)"/>
    <property type="match status" value="1"/>
</dbReference>
<keyword evidence="2 4" id="KW-0808">Transferase</keyword>
<dbReference type="PANTHER" id="PTHR30420:SF1">
    <property type="entry name" value="ARGININE N-SUCCINYLTRANSFERASE"/>
    <property type="match status" value="1"/>
</dbReference>
<dbReference type="EMBL" id="LR134438">
    <property type="protein sequence ID" value="VEH86288.1"/>
    <property type="molecule type" value="Genomic_DNA"/>
</dbReference>
<protein>
    <submittedName>
        <fullName evidence="4 5">Arginine N-succinyltransferase</fullName>
        <ecNumber evidence="5">2.3.1.109</ecNumber>
    </submittedName>
</protein>
<evidence type="ECO:0000256" key="3">
    <source>
        <dbReference type="ARBA" id="ARBA00023315"/>
    </source>
</evidence>
<dbReference type="KEGG" id="ladl:NCTC12735_01937"/>
<dbReference type="PATRIC" id="fig|45056.6.peg.644"/>
<dbReference type="AlphaFoldDB" id="A0A0W0R4K2"/>
<dbReference type="RefSeq" id="WP_058461682.1">
    <property type="nucleotide sequence ID" value="NZ_CAAAHS010000004.1"/>
</dbReference>
<dbReference type="PANTHER" id="PTHR30420">
    <property type="entry name" value="N-SUCCINYLARGININE DIHYDROLASE"/>
    <property type="match status" value="1"/>
</dbReference>
<reference evidence="4 6" key="1">
    <citation type="submission" date="2015-11" db="EMBL/GenBank/DDBJ databases">
        <title>Identification of large and diverse effector repertoires of 38 Legionella species.</title>
        <authorList>
            <person name="Burstein D."/>
            <person name="Amaro F."/>
            <person name="Zusman T."/>
            <person name="Lifshitz Z."/>
            <person name="Cohen O."/>
            <person name="Gilbert J.A."/>
            <person name="Pupko T."/>
            <person name="Shuman H.A."/>
            <person name="Segal G."/>
        </authorList>
    </citation>
    <scope>NUCLEOTIDE SEQUENCE [LARGE SCALE GENOMIC DNA]</scope>
    <source>
        <strain evidence="4 6">1762-AUS-E</strain>
    </source>
</reference>
<dbReference type="STRING" id="45056.Lade_0622"/>
<keyword evidence="1" id="KW-0056">Arginine metabolism</keyword>
<dbReference type="Gene3D" id="2.40.40.20">
    <property type="match status" value="1"/>
</dbReference>
<evidence type="ECO:0000313" key="7">
    <source>
        <dbReference type="Proteomes" id="UP000281170"/>
    </source>
</evidence>
<dbReference type="OrthoDB" id="21121at2"/>